<dbReference type="EMBL" id="RFLX01000003">
    <property type="protein sequence ID" value="RMI25946.1"/>
    <property type="molecule type" value="Genomic_DNA"/>
</dbReference>
<evidence type="ECO:0000256" key="7">
    <source>
        <dbReference type="ARBA" id="ARBA00023326"/>
    </source>
</evidence>
<evidence type="ECO:0000256" key="4">
    <source>
        <dbReference type="ARBA" id="ARBA00022801"/>
    </source>
</evidence>
<evidence type="ECO:0000256" key="5">
    <source>
        <dbReference type="ARBA" id="ARBA00023001"/>
    </source>
</evidence>
<evidence type="ECO:0000313" key="8">
    <source>
        <dbReference type="EMBL" id="RKK04782.1"/>
    </source>
</evidence>
<dbReference type="InterPro" id="IPR002037">
    <property type="entry name" value="Glyco_hydro_8"/>
</dbReference>
<dbReference type="Proteomes" id="UP000278036">
    <property type="component" value="Unassembled WGS sequence"/>
</dbReference>
<keyword evidence="7" id="KW-0624">Polysaccharide degradation</keyword>
<evidence type="ECO:0000256" key="1">
    <source>
        <dbReference type="ARBA" id="ARBA00000966"/>
    </source>
</evidence>
<dbReference type="Proteomes" id="UP000274097">
    <property type="component" value="Unassembled WGS sequence"/>
</dbReference>
<keyword evidence="6" id="KW-0326">Glycosidase</keyword>
<dbReference type="AlphaFoldDB" id="A0A3A9JE07"/>
<dbReference type="FunCoup" id="A0A3A9JE07">
    <property type="interactions" value="10"/>
</dbReference>
<evidence type="ECO:0000313" key="11">
    <source>
        <dbReference type="Proteomes" id="UP000278036"/>
    </source>
</evidence>
<dbReference type="InterPro" id="IPR012341">
    <property type="entry name" value="6hp_glycosidase-like_sf"/>
</dbReference>
<keyword evidence="5" id="KW-0136">Cellulose degradation</keyword>
<name>A0A3A9JE07_9PROT</name>
<comment type="catalytic activity">
    <reaction evidence="1">
        <text>Endohydrolysis of (1-&gt;4)-beta-D-glucosidic linkages in cellulose, lichenin and cereal beta-D-glucans.</text>
        <dbReference type="EC" id="3.2.1.4"/>
    </reaction>
</comment>
<evidence type="ECO:0000256" key="2">
    <source>
        <dbReference type="ARBA" id="ARBA00009209"/>
    </source>
</evidence>
<protein>
    <recommendedName>
        <fullName evidence="3">cellulase</fullName>
        <ecNumber evidence="3">3.2.1.4</ecNumber>
    </recommendedName>
</protein>
<dbReference type="GO" id="GO:0008810">
    <property type="term" value="F:cellulase activity"/>
    <property type="evidence" value="ECO:0007669"/>
    <property type="project" value="UniProtKB-EC"/>
</dbReference>
<comment type="similarity">
    <text evidence="2">Belongs to the glycosyl hydrolase 8 (cellulase D) family.</text>
</comment>
<dbReference type="OrthoDB" id="9766708at2"/>
<dbReference type="RefSeq" id="WP_120637752.1">
    <property type="nucleotide sequence ID" value="NZ_RAQU01000032.1"/>
</dbReference>
<evidence type="ECO:0000256" key="6">
    <source>
        <dbReference type="ARBA" id="ARBA00023295"/>
    </source>
</evidence>
<keyword evidence="10" id="KW-1185">Reference proteome</keyword>
<keyword evidence="4 8" id="KW-0378">Hydrolase</keyword>
<reference evidence="8 11" key="1">
    <citation type="submission" date="2018-09" db="EMBL/GenBank/DDBJ databases">
        <title>Roseomonas sp. nov., isolated from feces of Tibetan antelopes in the Qinghai-Tibet plateau, China.</title>
        <authorList>
            <person name="Tian Z."/>
        </authorList>
    </citation>
    <scope>NUCLEOTIDE SEQUENCE [LARGE SCALE GENOMIC DNA]</scope>
    <source>
        <strain evidence="9 10">Z23</strain>
        <strain evidence="8 11">Z24</strain>
    </source>
</reference>
<dbReference type="PRINTS" id="PR00735">
    <property type="entry name" value="GLHYDRLASE8"/>
</dbReference>
<dbReference type="Pfam" id="PF01270">
    <property type="entry name" value="Glyco_hydro_8"/>
    <property type="match status" value="1"/>
</dbReference>
<dbReference type="SUPFAM" id="SSF48208">
    <property type="entry name" value="Six-hairpin glycosidases"/>
    <property type="match status" value="1"/>
</dbReference>
<dbReference type="EC" id="3.2.1.4" evidence="3"/>
<dbReference type="GO" id="GO:0030245">
    <property type="term" value="P:cellulose catabolic process"/>
    <property type="evidence" value="ECO:0007669"/>
    <property type="project" value="UniProtKB-KW"/>
</dbReference>
<comment type="caution">
    <text evidence="8">The sequence shown here is derived from an EMBL/GenBank/DDBJ whole genome shotgun (WGS) entry which is preliminary data.</text>
</comment>
<accession>A0A3A9JE07</accession>
<sequence length="355" mass="38955">MVSSLTRRSFAGLAAAFAWSATRTTGHAELGLSYPTPNPGEWALFRERFMTPGGRIVDTGNGNSSHSEGQGWALLMAEAHDDRATFDRVLAWTRRELKRPYDSLHAWRWMPNRPMAVEDGNNAADGDIFIAWAVARAARRWNRPELQEISAAICADLVRLCVREVAGRTVLLPAAAGFERRDHVVVNPSYYIFPALADLAASAGGPWMDLYRDGLLLLQEARFGRWGLPPDWVQLSRQGGRPTPASGWAPRFSYDAMRVPLYLAWGGLASEPAARAAVAFWTWNGLPYQPAWTEFSSEQLASYPMGPAHRAIAALAQSPAGPVALPSVRDAQDYYTAALTVLSHVALAERLPSLA</sequence>
<evidence type="ECO:0000256" key="3">
    <source>
        <dbReference type="ARBA" id="ARBA00012601"/>
    </source>
</evidence>
<dbReference type="EMBL" id="RAQU01000032">
    <property type="protein sequence ID" value="RKK04782.1"/>
    <property type="molecule type" value="Genomic_DNA"/>
</dbReference>
<proteinExistence type="inferred from homology"/>
<gene>
    <name evidence="8" type="ORF">D6Z83_07730</name>
    <name evidence="9" type="ORF">EBE87_06005</name>
</gene>
<evidence type="ECO:0000313" key="10">
    <source>
        <dbReference type="Proteomes" id="UP000274097"/>
    </source>
</evidence>
<dbReference type="InParanoid" id="A0A3A9JE07"/>
<dbReference type="Gene3D" id="1.50.10.10">
    <property type="match status" value="1"/>
</dbReference>
<organism evidence="8 11">
    <name type="scientific">Teichococcus wenyumeiae</name>
    <dbReference type="NCBI Taxonomy" id="2478470"/>
    <lineage>
        <taxon>Bacteria</taxon>
        <taxon>Pseudomonadati</taxon>
        <taxon>Pseudomonadota</taxon>
        <taxon>Alphaproteobacteria</taxon>
        <taxon>Acetobacterales</taxon>
        <taxon>Roseomonadaceae</taxon>
        <taxon>Roseomonas</taxon>
    </lineage>
</organism>
<evidence type="ECO:0000313" key="9">
    <source>
        <dbReference type="EMBL" id="RMI25946.1"/>
    </source>
</evidence>
<keyword evidence="7" id="KW-0119">Carbohydrate metabolism</keyword>
<dbReference type="InterPro" id="IPR008928">
    <property type="entry name" value="6-hairpin_glycosidase_sf"/>
</dbReference>